<dbReference type="AlphaFoldDB" id="A0A923L5S4"/>
<dbReference type="Proteomes" id="UP000637359">
    <property type="component" value="Unassembled WGS sequence"/>
</dbReference>
<dbReference type="RefSeq" id="WP_186869722.1">
    <property type="nucleotide sequence ID" value="NZ_JACOOL010000006.1"/>
</dbReference>
<organism evidence="2 3">
    <name type="scientific">Ornithinibacillus hominis</name>
    <dbReference type="NCBI Taxonomy" id="2763055"/>
    <lineage>
        <taxon>Bacteria</taxon>
        <taxon>Bacillati</taxon>
        <taxon>Bacillota</taxon>
        <taxon>Bacilli</taxon>
        <taxon>Bacillales</taxon>
        <taxon>Bacillaceae</taxon>
        <taxon>Ornithinibacillus</taxon>
    </lineage>
</organism>
<sequence>MKKLIFLIIILLSISGCSQKDVVNFNKNSTLVIEERVGDESSNDYVVINKIEDDKIVQKVMDIFKSARWETNIDVSLEHEPDYKLNYNYLIWITPKGKNLEIINRDISIYVKLPEEVSSELFELMTGTDFILNVLNQIKYELIASIAKQTGLEKDSIEIMVGSGSDSFGENIDVSVDLPKDAKIDEATIQQIVKNIIRIVSKKENVTISEENIEIIID</sequence>
<keyword evidence="3" id="KW-1185">Reference proteome</keyword>
<proteinExistence type="predicted"/>
<name>A0A923L5S4_9BACI</name>
<evidence type="ECO:0000313" key="2">
    <source>
        <dbReference type="EMBL" id="MBC5637003.1"/>
    </source>
</evidence>
<comment type="caution">
    <text evidence="2">The sequence shown here is derived from an EMBL/GenBank/DDBJ whole genome shotgun (WGS) entry which is preliminary data.</text>
</comment>
<feature type="chain" id="PRO_5037550025" description="Lipoprotein" evidence="1">
    <location>
        <begin position="21"/>
        <end position="218"/>
    </location>
</feature>
<gene>
    <name evidence="2" type="ORF">H8S33_09310</name>
</gene>
<protein>
    <recommendedName>
        <fullName evidence="4">Lipoprotein</fullName>
    </recommendedName>
</protein>
<reference evidence="2" key="1">
    <citation type="submission" date="2020-08" db="EMBL/GenBank/DDBJ databases">
        <title>Genome public.</title>
        <authorList>
            <person name="Liu C."/>
            <person name="Sun Q."/>
        </authorList>
    </citation>
    <scope>NUCLEOTIDE SEQUENCE</scope>
    <source>
        <strain evidence="2">BX22</strain>
    </source>
</reference>
<feature type="signal peptide" evidence="1">
    <location>
        <begin position="1"/>
        <end position="20"/>
    </location>
</feature>
<evidence type="ECO:0000313" key="3">
    <source>
        <dbReference type="Proteomes" id="UP000637359"/>
    </source>
</evidence>
<keyword evidence="1" id="KW-0732">Signal</keyword>
<accession>A0A923L5S4</accession>
<dbReference type="EMBL" id="JACOOL010000006">
    <property type="protein sequence ID" value="MBC5637003.1"/>
    <property type="molecule type" value="Genomic_DNA"/>
</dbReference>
<evidence type="ECO:0008006" key="4">
    <source>
        <dbReference type="Google" id="ProtNLM"/>
    </source>
</evidence>
<dbReference type="PROSITE" id="PS51257">
    <property type="entry name" value="PROKAR_LIPOPROTEIN"/>
    <property type="match status" value="1"/>
</dbReference>
<evidence type="ECO:0000256" key="1">
    <source>
        <dbReference type="SAM" id="SignalP"/>
    </source>
</evidence>